<proteinExistence type="predicted"/>
<dbReference type="Pfam" id="PF14498">
    <property type="entry name" value="Glyco_hyd_65N_2"/>
    <property type="match status" value="1"/>
</dbReference>
<dbReference type="GeneID" id="25276546"/>
<keyword evidence="4" id="KW-1185">Reference proteome</keyword>
<dbReference type="InterPro" id="IPR054363">
    <property type="entry name" value="GH95_cat"/>
</dbReference>
<dbReference type="HOGENOM" id="CLU_004617_5_2_1"/>
<dbReference type="Proteomes" id="UP000027920">
    <property type="component" value="Unassembled WGS sequence"/>
</dbReference>
<dbReference type="GO" id="GO:0005975">
    <property type="term" value="P:carbohydrate metabolic process"/>
    <property type="evidence" value="ECO:0007669"/>
    <property type="project" value="InterPro"/>
</dbReference>
<dbReference type="RefSeq" id="XP_013266212.1">
    <property type="nucleotide sequence ID" value="XM_013410758.1"/>
</dbReference>
<name>A0A072PV42_9EURO</name>
<evidence type="ECO:0008006" key="5">
    <source>
        <dbReference type="Google" id="ProtNLM"/>
    </source>
</evidence>
<evidence type="ECO:0000259" key="1">
    <source>
        <dbReference type="Pfam" id="PF14498"/>
    </source>
</evidence>
<dbReference type="AlphaFoldDB" id="A0A072PV42"/>
<organism evidence="3 4">
    <name type="scientific">Exophiala aquamarina CBS 119918</name>
    <dbReference type="NCBI Taxonomy" id="1182545"/>
    <lineage>
        <taxon>Eukaryota</taxon>
        <taxon>Fungi</taxon>
        <taxon>Dikarya</taxon>
        <taxon>Ascomycota</taxon>
        <taxon>Pezizomycotina</taxon>
        <taxon>Eurotiomycetes</taxon>
        <taxon>Chaetothyriomycetidae</taxon>
        <taxon>Chaetothyriales</taxon>
        <taxon>Herpotrichiellaceae</taxon>
        <taxon>Exophiala</taxon>
    </lineage>
</organism>
<comment type="caution">
    <text evidence="3">The sequence shown here is derived from an EMBL/GenBank/DDBJ whole genome shotgun (WGS) entry which is preliminary data.</text>
</comment>
<dbReference type="Pfam" id="PF22124">
    <property type="entry name" value="Glyco_hydro_95_cat"/>
    <property type="match status" value="1"/>
</dbReference>
<dbReference type="Gene3D" id="1.50.10.10">
    <property type="match status" value="1"/>
</dbReference>
<dbReference type="VEuPathDB" id="FungiDB:A1O9_01600"/>
<dbReference type="SUPFAM" id="SSF48208">
    <property type="entry name" value="Six-hairpin glycosidases"/>
    <property type="match status" value="1"/>
</dbReference>
<feature type="domain" description="Glycosyl hydrolase family 95 N-terminal" evidence="1">
    <location>
        <begin position="10"/>
        <end position="182"/>
    </location>
</feature>
<evidence type="ECO:0000313" key="3">
    <source>
        <dbReference type="EMBL" id="KEF63622.1"/>
    </source>
</evidence>
<dbReference type="GO" id="GO:0004560">
    <property type="term" value="F:alpha-L-fucosidase activity"/>
    <property type="evidence" value="ECO:0007669"/>
    <property type="project" value="TreeGrafter"/>
</dbReference>
<dbReference type="PANTHER" id="PTHR31084">
    <property type="entry name" value="ALPHA-L-FUCOSIDASE 2"/>
    <property type="match status" value="1"/>
</dbReference>
<sequence>MQAQVRQGYPNQAQILGGLGYAGTPVSTRHYEPLGYINLSQNVTGNITDYERWLDLADATAGVYFVNANISYQREYLASNPADIIAIRLNASEPGSISFRIHFGRDEASLNRWQQYSYPVNGDTMVMGSTSGGAPDSPGISFTAGARIVASGGKVYTIGDYVLCEGADEATVYFSAHTTFRTQDTKGAVLGDLAVFTPASYNHIRAAHVADYKGYYDRFQLDFGSSSDNQTAMSTVERMTAVRPKKFDPELAVLYFQYGRYLLIASSRSGTLPPNLQGLWNENFDPMWGSKYTININLQMNYWPSLTTGLDDLVGPLNDLIRTMTDQGRYVAKEMYNCSGTVSHHNVDLWGDSAPQDNYLSSTFWPMGATWLATHVIEHYRFTGDKAMLQNMYQDLKLNAQFALEFLTPWDDYMVTNPSLSPENIYYAPNATKQQVAIAAGPTIDNTLLWELFGFILEAQAELGITNDTEFANQVTAMRAKLPPLRLNQYNGIAEWMEDFEEASIFRAT</sequence>
<dbReference type="InterPro" id="IPR008928">
    <property type="entry name" value="6-hairpin_glycosidase_sf"/>
</dbReference>
<evidence type="ECO:0000259" key="2">
    <source>
        <dbReference type="Pfam" id="PF22124"/>
    </source>
</evidence>
<gene>
    <name evidence="3" type="ORF">A1O9_01600</name>
</gene>
<dbReference type="EMBL" id="AMGV01000001">
    <property type="protein sequence ID" value="KEF63622.1"/>
    <property type="molecule type" value="Genomic_DNA"/>
</dbReference>
<protein>
    <recommendedName>
        <fullName evidence="5">Glycosyl hydrolase family 95 N-terminal domain-containing protein</fullName>
    </recommendedName>
</protein>
<evidence type="ECO:0000313" key="4">
    <source>
        <dbReference type="Proteomes" id="UP000027920"/>
    </source>
</evidence>
<dbReference type="InterPro" id="IPR027414">
    <property type="entry name" value="GH95_N_dom"/>
</dbReference>
<reference evidence="3 4" key="1">
    <citation type="submission" date="2013-03" db="EMBL/GenBank/DDBJ databases">
        <title>The Genome Sequence of Exophiala aquamarina CBS 119918.</title>
        <authorList>
            <consortium name="The Broad Institute Genomics Platform"/>
            <person name="Cuomo C."/>
            <person name="de Hoog S."/>
            <person name="Gorbushina A."/>
            <person name="Walker B."/>
            <person name="Young S.K."/>
            <person name="Zeng Q."/>
            <person name="Gargeya S."/>
            <person name="Fitzgerald M."/>
            <person name="Haas B."/>
            <person name="Abouelleil A."/>
            <person name="Allen A.W."/>
            <person name="Alvarado L."/>
            <person name="Arachchi H.M."/>
            <person name="Berlin A.M."/>
            <person name="Chapman S.B."/>
            <person name="Gainer-Dewar J."/>
            <person name="Goldberg J."/>
            <person name="Griggs A."/>
            <person name="Gujja S."/>
            <person name="Hansen M."/>
            <person name="Howarth C."/>
            <person name="Imamovic A."/>
            <person name="Ireland A."/>
            <person name="Larimer J."/>
            <person name="McCowan C."/>
            <person name="Murphy C."/>
            <person name="Pearson M."/>
            <person name="Poon T.W."/>
            <person name="Priest M."/>
            <person name="Roberts A."/>
            <person name="Saif S."/>
            <person name="Shea T."/>
            <person name="Sisk P."/>
            <person name="Sykes S."/>
            <person name="Wortman J."/>
            <person name="Nusbaum C."/>
            <person name="Birren B."/>
        </authorList>
    </citation>
    <scope>NUCLEOTIDE SEQUENCE [LARGE SCALE GENOMIC DNA]</scope>
    <source>
        <strain evidence="3 4">CBS 119918</strain>
    </source>
</reference>
<feature type="domain" description="Glycosyl hydrolase family 95 catalytic" evidence="2">
    <location>
        <begin position="200"/>
        <end position="503"/>
    </location>
</feature>
<dbReference type="PANTHER" id="PTHR31084:SF0">
    <property type="entry name" value="ALPHA-L-FUCOSIDASE 2"/>
    <property type="match status" value="1"/>
</dbReference>
<dbReference type="InterPro" id="IPR012341">
    <property type="entry name" value="6hp_glycosidase-like_sf"/>
</dbReference>
<dbReference type="OrthoDB" id="2848340at2759"/>
<accession>A0A072PV42</accession>